<dbReference type="InterPro" id="IPR024973">
    <property type="entry name" value="ESPR"/>
</dbReference>
<evidence type="ECO:0000313" key="4">
    <source>
        <dbReference type="EMBL" id="CAJ0804640.1"/>
    </source>
</evidence>
<dbReference type="InterPro" id="IPR005546">
    <property type="entry name" value="Autotransporte_beta"/>
</dbReference>
<dbReference type="Pfam" id="PF13018">
    <property type="entry name" value="ESPR"/>
    <property type="match status" value="1"/>
</dbReference>
<dbReference type="RefSeq" id="WP_316668069.1">
    <property type="nucleotide sequence ID" value="NZ_CATZBU010000013.1"/>
</dbReference>
<evidence type="ECO:0000256" key="2">
    <source>
        <dbReference type="SAM" id="MobiDB-lite"/>
    </source>
</evidence>
<dbReference type="SMART" id="SM00869">
    <property type="entry name" value="Autotransporter"/>
    <property type="match status" value="1"/>
</dbReference>
<name>A0ABM9JVA1_9RALS</name>
<feature type="compositionally biased region" description="Gly residues" evidence="2">
    <location>
        <begin position="115"/>
        <end position="124"/>
    </location>
</feature>
<dbReference type="Pfam" id="PF03797">
    <property type="entry name" value="Autotransporter"/>
    <property type="match status" value="1"/>
</dbReference>
<dbReference type="InterPro" id="IPR012332">
    <property type="entry name" value="Autotransporter_pectin_lyase_C"/>
</dbReference>
<dbReference type="Gene3D" id="2.160.20.20">
    <property type="match status" value="2"/>
</dbReference>
<gene>
    <name evidence="4" type="ORF">LMG19083_04094</name>
</gene>
<organism evidence="4 5">
    <name type="scientific">Ralstonia psammae</name>
    <dbReference type="NCBI Taxonomy" id="3058598"/>
    <lineage>
        <taxon>Bacteria</taxon>
        <taxon>Pseudomonadati</taxon>
        <taxon>Pseudomonadota</taxon>
        <taxon>Betaproteobacteria</taxon>
        <taxon>Burkholderiales</taxon>
        <taxon>Burkholderiaceae</taxon>
        <taxon>Ralstonia</taxon>
    </lineage>
</organism>
<feature type="region of interest" description="Disordered" evidence="2">
    <location>
        <begin position="236"/>
        <end position="257"/>
    </location>
</feature>
<feature type="region of interest" description="Disordered" evidence="2">
    <location>
        <begin position="85"/>
        <end position="132"/>
    </location>
</feature>
<proteinExistence type="predicted"/>
<evidence type="ECO:0000313" key="5">
    <source>
        <dbReference type="Proteomes" id="UP001189813"/>
    </source>
</evidence>
<dbReference type="PROSITE" id="PS51208">
    <property type="entry name" value="AUTOTRANSPORTER"/>
    <property type="match status" value="1"/>
</dbReference>
<sequence length="1366" mass="127923">MNRVYRLVWSRDLRAPQVVSECTKASHGGVDASHDTAHARRRTSIISIGVSLGLAGAALPSWAATCSPSTIAACSAAGGNGIPNRSGNGGSGNGGGGGSSALGGGGATVQVPGGATSGGTGGTGAMNDSDQGGPGGVAGAVVAGDIVINGNVQGGSGQAFDGFNFAGGAGGGGAGVYSTGTSVTVNNGVTVQGGTGGIGGAGTSGPASNGGGGGGGGAALVMVTPAADVTNQGTLVGGNGGNGGGGGNPGGGGGGGDGLLTLGSGSQVTNIGTIVGGVGGAAGGGGSTAGASGAGVNLAGGFNVLSNFGTITGGAGNGGAAGAGVIANGDVIVNGGTISGGLFSDGVTRAAAIRFNGTNNTLQLVTGSNIIGNLDVAAGAAAKITSGSAGLTLSNNVTLGDATSRVTLDSTTTNLVVSGVISGAGSVGVSGNRTITLTGNNTYTGDTTINAGTLQIGSGGTTGSVAGNIVNNGTLAFNRSDAVTYAGTISGSGNLVQAGAGTLTISGTAGYAGSTAINAGTLALSGAGSIAASSGVVNNGTFDISATTSGATINALTGTGTVALGGQTLTLANAAGTFSGVIGGAGGLTVAGGAQTLSGASVFTGATTINAGTLALTGAGSIATSGGVVNNGTLDISGTTSGATINTLTGTGTVALGGRTLTLANAVGTFSGAIGGTGALTVAGGAQTLSAVNGFTGATTINAGTLALSGVGSIAASSGVVNNGTFDISGTTSGATVNALTGTGAVALGSRTLTLANASGTFSGAISGTGGLTVSGGTQTLSGVNTYSGATTINAGTLALSGAGRLASGTTVALTGASSALDLSAGGNQTVAHLSGVAGSRVGLNGSALTLADDSSQTFSGSLSGNGSLIKQGAGTLTLNGASSAFSGTTTVAGGTLAVGDAANASALLGGNVLVNALGTLRGHGTVSGDVSSSGVVAPGGSIGTLSVGGNYTQSSGGTLAIEVSPTDASQLRVGGAATLGGSLAIVFDPGTYTARRYTVLSAANGITGRFANVSTATAGANLGTLQSSVDYGTNAVDLLLAEATGPGAPGGTTVVAPTKTSIYTALGTTALLQAQGASSALLARLSEPQDALGGSNDVWIAASGSSTKVGGTGNAPGFLTHAYGFLAGAEGRLGAATVGAAGGYTHTTLGEDTTGASGAIDTLRVALYGAQPMGAVNLSATVGYGLDFFSQKRPFGSVGTAEGDHLAHEFTAATQASLPMEAGGIRLAPHVGLRYAYVRGSGFGENGANGQNLQVGPDSARSLQPYVGVTLDKAFGDAMRPVNVQLRVGYAHELMNAGRVVQVQSQDGTVFAAPGTDLPRSFLTTGASVTLQAAKATTVSLGIDATLNTSHVSAQSAYVRINHRF</sequence>
<accession>A0ABM9JVA1</accession>
<dbReference type="Pfam" id="PF12951">
    <property type="entry name" value="PATR"/>
    <property type="match status" value="6"/>
</dbReference>
<dbReference type="InterPro" id="IPR036709">
    <property type="entry name" value="Autotransporte_beta_dom_sf"/>
</dbReference>
<protein>
    <recommendedName>
        <fullName evidence="3">Autotransporter domain-containing protein</fullName>
    </recommendedName>
</protein>
<dbReference type="InterPro" id="IPR011050">
    <property type="entry name" value="Pectin_lyase_fold/virulence"/>
</dbReference>
<dbReference type="SUPFAM" id="SSF103515">
    <property type="entry name" value="Autotransporter"/>
    <property type="match status" value="1"/>
</dbReference>
<keyword evidence="1" id="KW-0732">Signal</keyword>
<keyword evidence="5" id="KW-1185">Reference proteome</keyword>
<dbReference type="NCBIfam" id="TIGR02601">
    <property type="entry name" value="autotrns_rpt"/>
    <property type="match status" value="6"/>
</dbReference>
<evidence type="ECO:0000256" key="1">
    <source>
        <dbReference type="ARBA" id="ARBA00022729"/>
    </source>
</evidence>
<dbReference type="SUPFAM" id="SSF51126">
    <property type="entry name" value="Pectin lyase-like"/>
    <property type="match status" value="4"/>
</dbReference>
<feature type="compositionally biased region" description="Gly residues" evidence="2">
    <location>
        <begin position="87"/>
        <end position="107"/>
    </location>
</feature>
<feature type="domain" description="Autotransporter" evidence="3">
    <location>
        <begin position="1092"/>
        <end position="1366"/>
    </location>
</feature>
<dbReference type="Gene3D" id="2.40.128.130">
    <property type="entry name" value="Autotransporter beta-domain"/>
    <property type="match status" value="1"/>
</dbReference>
<dbReference type="Proteomes" id="UP001189813">
    <property type="component" value="Unassembled WGS sequence"/>
</dbReference>
<dbReference type="EMBL" id="CATZBU010000013">
    <property type="protein sequence ID" value="CAJ0804640.1"/>
    <property type="molecule type" value="Genomic_DNA"/>
</dbReference>
<evidence type="ECO:0000259" key="3">
    <source>
        <dbReference type="PROSITE" id="PS51208"/>
    </source>
</evidence>
<reference evidence="4 5" key="1">
    <citation type="submission" date="2023-07" db="EMBL/GenBank/DDBJ databases">
        <authorList>
            <person name="Peeters C."/>
        </authorList>
    </citation>
    <scope>NUCLEOTIDE SEQUENCE [LARGE SCALE GENOMIC DNA]</scope>
    <source>
        <strain evidence="4 5">LMG 19083</strain>
    </source>
</reference>
<dbReference type="InterPro" id="IPR013425">
    <property type="entry name" value="Autotrns_rpt"/>
</dbReference>
<comment type="caution">
    <text evidence="4">The sequence shown here is derived from an EMBL/GenBank/DDBJ whole genome shotgun (WGS) entry which is preliminary data.</text>
</comment>